<evidence type="ECO:0000313" key="3">
    <source>
        <dbReference type="EMBL" id="PVE49143.1"/>
    </source>
</evidence>
<dbReference type="CDD" id="cd07012">
    <property type="entry name" value="PBP2_Bug_TTT"/>
    <property type="match status" value="1"/>
</dbReference>
<dbReference type="EMBL" id="QDDR01000001">
    <property type="protein sequence ID" value="PVE49143.1"/>
    <property type="molecule type" value="Genomic_DNA"/>
</dbReference>
<proteinExistence type="inferred from homology"/>
<dbReference type="PANTHER" id="PTHR42928:SF5">
    <property type="entry name" value="BLR1237 PROTEIN"/>
    <property type="match status" value="1"/>
</dbReference>
<dbReference type="Pfam" id="PF03401">
    <property type="entry name" value="TctC"/>
    <property type="match status" value="1"/>
</dbReference>
<feature type="chain" id="PRO_5015407497" description="Tripartite tricarboxylate transporter substrate binding protein" evidence="2">
    <location>
        <begin position="28"/>
        <end position="326"/>
    </location>
</feature>
<dbReference type="Gene3D" id="3.40.190.10">
    <property type="entry name" value="Periplasmic binding protein-like II"/>
    <property type="match status" value="1"/>
</dbReference>
<evidence type="ECO:0008006" key="5">
    <source>
        <dbReference type="Google" id="ProtNLM"/>
    </source>
</evidence>
<gene>
    <name evidence="3" type="ORF">DDE23_01685</name>
</gene>
<dbReference type="AlphaFoldDB" id="A0A2T7UWI1"/>
<protein>
    <recommendedName>
        <fullName evidence="5">Tripartite tricarboxylate transporter substrate binding protein</fullName>
    </recommendedName>
</protein>
<dbReference type="RefSeq" id="WP_107749646.1">
    <property type="nucleotide sequence ID" value="NZ_QBKF01000001.1"/>
</dbReference>
<dbReference type="Gene3D" id="3.40.190.150">
    <property type="entry name" value="Bordetella uptake gene, domain 1"/>
    <property type="match status" value="1"/>
</dbReference>
<dbReference type="Proteomes" id="UP000244810">
    <property type="component" value="Unassembled WGS sequence"/>
</dbReference>
<comment type="similarity">
    <text evidence="1">Belongs to the UPF0065 (bug) family.</text>
</comment>
<evidence type="ECO:0000313" key="4">
    <source>
        <dbReference type="Proteomes" id="UP000244810"/>
    </source>
</evidence>
<dbReference type="InterPro" id="IPR005064">
    <property type="entry name" value="BUG"/>
</dbReference>
<keyword evidence="2" id="KW-0732">Signal</keyword>
<name>A0A2T7UWI1_9RHOB</name>
<dbReference type="PIRSF" id="PIRSF017082">
    <property type="entry name" value="YflP"/>
    <property type="match status" value="1"/>
</dbReference>
<dbReference type="OrthoDB" id="7248487at2"/>
<evidence type="ECO:0000256" key="1">
    <source>
        <dbReference type="ARBA" id="ARBA00006987"/>
    </source>
</evidence>
<reference evidence="3 4" key="1">
    <citation type="journal article" date="2011" name="Syst. Appl. Microbiol.">
        <title>Defluviimonas denitrificans gen. nov., sp. nov., and Pararhodobacter aggregans gen. nov., sp. nov., non-phototrophic Rhodobacteraceae from the biofilter of a marine aquaculture.</title>
        <authorList>
            <person name="Foesel B.U."/>
            <person name="Drake H.L."/>
            <person name="Schramm A."/>
        </authorList>
    </citation>
    <scope>NUCLEOTIDE SEQUENCE [LARGE SCALE GENOMIC DNA]</scope>
    <source>
        <strain evidence="3 4">D1-19</strain>
    </source>
</reference>
<dbReference type="SUPFAM" id="SSF53850">
    <property type="entry name" value="Periplasmic binding protein-like II"/>
    <property type="match status" value="1"/>
</dbReference>
<accession>A0A2T7UWI1</accession>
<organism evidence="3 4">
    <name type="scientific">Pararhodobacter aggregans</name>
    <dbReference type="NCBI Taxonomy" id="404875"/>
    <lineage>
        <taxon>Bacteria</taxon>
        <taxon>Pseudomonadati</taxon>
        <taxon>Pseudomonadota</taxon>
        <taxon>Alphaproteobacteria</taxon>
        <taxon>Rhodobacterales</taxon>
        <taxon>Paracoccaceae</taxon>
        <taxon>Pararhodobacter</taxon>
    </lineage>
</organism>
<comment type="caution">
    <text evidence="3">The sequence shown here is derived from an EMBL/GenBank/DDBJ whole genome shotgun (WGS) entry which is preliminary data.</text>
</comment>
<feature type="signal peptide" evidence="2">
    <location>
        <begin position="1"/>
        <end position="27"/>
    </location>
</feature>
<evidence type="ECO:0000256" key="2">
    <source>
        <dbReference type="SAM" id="SignalP"/>
    </source>
</evidence>
<keyword evidence="4" id="KW-1185">Reference proteome</keyword>
<dbReference type="InterPro" id="IPR042100">
    <property type="entry name" value="Bug_dom1"/>
</dbReference>
<dbReference type="PANTHER" id="PTHR42928">
    <property type="entry name" value="TRICARBOXYLATE-BINDING PROTEIN"/>
    <property type="match status" value="1"/>
</dbReference>
<sequence>MTRFATLTRSLIAATALMAPLALPASADTFPERDVTIVLPFPPGGGTDQVMRVIAAEASQQMGHQLIVENRPGAGGSIAAMYVKNAEADGYTLFFGNASTHAINPYLMNITYDPVADFAPVTEIMLFPHVLVVPGDSEIQTLDDLLAAAAGRPGGLSFATQGLGSGGQLLGEQLRLATGANMVAVPFQGGGPALLETSTGRVDFMFSGYGPTRSFVNDGTLRVIAVTGSERLPFLPDVPSLGELGYPQVNKEFWFAVFAPAGTPEDVVTTLSGIFAQAVATPAVQEVLDANAATARVGDPAALADLVARDLAEMEVLTREAGIAAN</sequence>